<evidence type="ECO:0000313" key="2">
    <source>
        <dbReference type="EMBL" id="MBF8436582.1"/>
    </source>
</evidence>
<dbReference type="InterPro" id="IPR000182">
    <property type="entry name" value="GNAT_dom"/>
</dbReference>
<comment type="caution">
    <text evidence="2">The sequence shown here is derived from an EMBL/GenBank/DDBJ whole genome shotgun (WGS) entry which is preliminary data.</text>
</comment>
<keyword evidence="3" id="KW-1185">Reference proteome</keyword>
<protein>
    <submittedName>
        <fullName evidence="2">GNAT family N-acetyltransferase</fullName>
    </submittedName>
</protein>
<dbReference type="SUPFAM" id="SSF55729">
    <property type="entry name" value="Acyl-CoA N-acyltransferases (Nat)"/>
    <property type="match status" value="1"/>
</dbReference>
<reference evidence="2" key="1">
    <citation type="submission" date="2020-11" db="EMBL/GenBank/DDBJ databases">
        <title>Halonatronomonas betainensis gen. nov., sp. nov. a novel haloalkaliphilic representative of the family Halanaerobiacae capable of betaine degradation.</title>
        <authorList>
            <person name="Boltyanskaya Y."/>
            <person name="Kevbrin V."/>
            <person name="Detkova E."/>
            <person name="Grouzdev D.S."/>
            <person name="Koziaeva V."/>
            <person name="Zhilina T."/>
        </authorList>
    </citation>
    <scope>NUCLEOTIDE SEQUENCE</scope>
    <source>
        <strain evidence="2">Z-7014</strain>
    </source>
</reference>
<dbReference type="InterPro" id="IPR016181">
    <property type="entry name" value="Acyl_CoA_acyltransferase"/>
</dbReference>
<dbReference type="Gene3D" id="3.40.630.30">
    <property type="match status" value="1"/>
</dbReference>
<dbReference type="RefSeq" id="WP_270453486.1">
    <property type="nucleotide sequence ID" value="NZ_JADPIE010000003.1"/>
</dbReference>
<dbReference type="InterPro" id="IPR039143">
    <property type="entry name" value="GNPNAT1-like"/>
</dbReference>
<dbReference type="PANTHER" id="PTHR13355">
    <property type="entry name" value="GLUCOSAMINE 6-PHOSPHATE N-ACETYLTRANSFERASE"/>
    <property type="match status" value="1"/>
</dbReference>
<dbReference type="GO" id="GO:0004343">
    <property type="term" value="F:glucosamine 6-phosphate N-acetyltransferase activity"/>
    <property type="evidence" value="ECO:0007669"/>
    <property type="project" value="TreeGrafter"/>
</dbReference>
<dbReference type="Pfam" id="PF13673">
    <property type="entry name" value="Acetyltransf_10"/>
    <property type="match status" value="1"/>
</dbReference>
<dbReference type="AlphaFoldDB" id="A0A931APL0"/>
<organism evidence="2 3">
    <name type="scientific">Halonatronomonas betaini</name>
    <dbReference type="NCBI Taxonomy" id="2778430"/>
    <lineage>
        <taxon>Bacteria</taxon>
        <taxon>Bacillati</taxon>
        <taxon>Bacillota</taxon>
        <taxon>Clostridia</taxon>
        <taxon>Halanaerobiales</taxon>
        <taxon>Halarsenatibacteraceae</taxon>
        <taxon>Halonatronomonas</taxon>
    </lineage>
</organism>
<gene>
    <name evidence="2" type="ORF">I0Q91_05800</name>
</gene>
<dbReference type="Proteomes" id="UP000621436">
    <property type="component" value="Unassembled WGS sequence"/>
</dbReference>
<evidence type="ECO:0000259" key="1">
    <source>
        <dbReference type="PROSITE" id="PS51186"/>
    </source>
</evidence>
<dbReference type="EMBL" id="JADPIE010000003">
    <property type="protein sequence ID" value="MBF8436582.1"/>
    <property type="molecule type" value="Genomic_DNA"/>
</dbReference>
<accession>A0A931APL0</accession>
<proteinExistence type="predicted"/>
<name>A0A931APL0_9FIRM</name>
<dbReference type="CDD" id="cd04301">
    <property type="entry name" value="NAT_SF"/>
    <property type="match status" value="1"/>
</dbReference>
<dbReference type="PROSITE" id="PS51186">
    <property type="entry name" value="GNAT"/>
    <property type="match status" value="1"/>
</dbReference>
<dbReference type="PANTHER" id="PTHR13355:SF11">
    <property type="entry name" value="GLUCOSAMINE 6-PHOSPHATE N-ACETYLTRANSFERASE"/>
    <property type="match status" value="1"/>
</dbReference>
<feature type="domain" description="N-acetyltransferase" evidence="1">
    <location>
        <begin position="6"/>
        <end position="148"/>
    </location>
</feature>
<evidence type="ECO:0000313" key="3">
    <source>
        <dbReference type="Proteomes" id="UP000621436"/>
    </source>
</evidence>
<sequence length="148" mass="17347">MEWQIKSFTELGKEELYEILKLRVDVFVVEQECPYPELDGKDDIAYHLIGRNNDEIIAYSRLFLPGDYFKEAAIGRVIVKEEYREKKIGTEMLEVSVDFLIDEKGARDIKLSAQNHLREFYGKHGFEPVSEVYLEDGIPHIDILRKYS</sequence>